<feature type="compositionally biased region" description="Basic and acidic residues" evidence="1">
    <location>
        <begin position="28"/>
        <end position="52"/>
    </location>
</feature>
<feature type="region of interest" description="Disordered" evidence="1">
    <location>
        <begin position="18"/>
        <end position="176"/>
    </location>
</feature>
<comment type="caution">
    <text evidence="3">The sequence shown here is derived from an EMBL/GenBank/DDBJ whole genome shotgun (WGS) entry which is preliminary data.</text>
</comment>
<reference evidence="3 4" key="1">
    <citation type="submission" date="2020-03" db="EMBL/GenBank/DDBJ databases">
        <title>Genomic Encyclopedia of Type Strains, Phase III (KMG-III): the genomes of soil and plant-associated and newly described type strains.</title>
        <authorList>
            <person name="Whitman W."/>
        </authorList>
    </citation>
    <scope>NUCLEOTIDE SEQUENCE [LARGE SCALE GENOMIC DNA]</scope>
    <source>
        <strain evidence="3 4">CECT 8804</strain>
    </source>
</reference>
<keyword evidence="4" id="KW-1185">Reference proteome</keyword>
<gene>
    <name evidence="3" type="ORF">FHS31_002276</name>
</gene>
<protein>
    <submittedName>
        <fullName evidence="3">Ni/Co efflux regulator RcnB</fullName>
    </submittedName>
</protein>
<accession>A0ABX0TW99</accession>
<evidence type="ECO:0000313" key="4">
    <source>
        <dbReference type="Proteomes" id="UP000727456"/>
    </source>
</evidence>
<organism evidence="3 4">
    <name type="scientific">Sphingomonas vulcanisoli</name>
    <dbReference type="NCBI Taxonomy" id="1658060"/>
    <lineage>
        <taxon>Bacteria</taxon>
        <taxon>Pseudomonadati</taxon>
        <taxon>Pseudomonadota</taxon>
        <taxon>Alphaproteobacteria</taxon>
        <taxon>Sphingomonadales</taxon>
        <taxon>Sphingomonadaceae</taxon>
        <taxon>Sphingomonas</taxon>
    </lineage>
</organism>
<sequence length="277" mass="31195">MKSFRTALLAAAFTAGIPALAFAQDVPQDQREHRGDRGDRGPRPDGGQRPDRGAPAAPPAPQAPPPAPTVRSQEVQRQPAPQQAAQAGRPYGRYAPGQQPGANPDVRGQAYGDRRAYDDRRGNDDRRGPPPGAGDRPNGYAPGWNGRPGDGRPGDYGRPGYGRPDGGYQRSQGNWRGADWRQDRRYDWRGYRDQNRSLFRGPRYVAPRGWAYGYRRFDIGFRLPPFLFGSQYWIADPWAYRLPPVDGPYRWVRYYNDVLLIDLRSGAVVDEIPDFFW</sequence>
<evidence type="ECO:0000313" key="3">
    <source>
        <dbReference type="EMBL" id="NIJ08655.1"/>
    </source>
</evidence>
<evidence type="ECO:0000256" key="1">
    <source>
        <dbReference type="SAM" id="MobiDB-lite"/>
    </source>
</evidence>
<evidence type="ECO:0000256" key="2">
    <source>
        <dbReference type="SAM" id="SignalP"/>
    </source>
</evidence>
<keyword evidence="2" id="KW-0732">Signal</keyword>
<feature type="signal peptide" evidence="2">
    <location>
        <begin position="1"/>
        <end position="23"/>
    </location>
</feature>
<dbReference type="Gene3D" id="3.10.450.160">
    <property type="entry name" value="inner membrane protein cigr"/>
    <property type="match status" value="1"/>
</dbReference>
<proteinExistence type="predicted"/>
<feature type="compositionally biased region" description="Basic and acidic residues" evidence="1">
    <location>
        <begin position="112"/>
        <end position="128"/>
    </location>
</feature>
<feature type="compositionally biased region" description="Low complexity" evidence="1">
    <location>
        <begin position="78"/>
        <end position="87"/>
    </location>
</feature>
<feature type="compositionally biased region" description="Pro residues" evidence="1">
    <location>
        <begin position="56"/>
        <end position="68"/>
    </location>
</feature>
<name>A0ABX0TW99_9SPHN</name>
<dbReference type="RefSeq" id="WP_208408678.1">
    <property type="nucleotide sequence ID" value="NZ_JAAOZC010000005.1"/>
</dbReference>
<feature type="chain" id="PRO_5047268618" evidence="2">
    <location>
        <begin position="24"/>
        <end position="277"/>
    </location>
</feature>
<dbReference type="EMBL" id="JAAOZC010000005">
    <property type="protein sequence ID" value="NIJ08655.1"/>
    <property type="molecule type" value="Genomic_DNA"/>
</dbReference>
<dbReference type="Proteomes" id="UP000727456">
    <property type="component" value="Unassembled WGS sequence"/>
</dbReference>
<dbReference type="Pfam" id="PF11776">
    <property type="entry name" value="RcnB"/>
    <property type="match status" value="1"/>
</dbReference>
<dbReference type="InterPro" id="IPR024572">
    <property type="entry name" value="RcnB"/>
</dbReference>